<dbReference type="OrthoDB" id="10654693at2759"/>
<dbReference type="Pfam" id="PF13041">
    <property type="entry name" value="PPR_2"/>
    <property type="match status" value="1"/>
</dbReference>
<keyword evidence="5" id="KW-1185">Reference proteome</keyword>
<dbReference type="AlphaFoldDB" id="A0A2U1QIR5"/>
<name>A0A2U1QIR5_ARTAN</name>
<dbReference type="Gene3D" id="1.25.40.10">
    <property type="entry name" value="Tetratricopeptide repeat domain"/>
    <property type="match status" value="1"/>
</dbReference>
<reference evidence="4 5" key="1">
    <citation type="journal article" date="2018" name="Mol. Plant">
        <title>The genome of Artemisia annua provides insight into the evolution of Asteraceae family and artemisinin biosynthesis.</title>
        <authorList>
            <person name="Shen Q."/>
            <person name="Zhang L."/>
            <person name="Liao Z."/>
            <person name="Wang S."/>
            <person name="Yan T."/>
            <person name="Shi P."/>
            <person name="Liu M."/>
            <person name="Fu X."/>
            <person name="Pan Q."/>
            <person name="Wang Y."/>
            <person name="Lv Z."/>
            <person name="Lu X."/>
            <person name="Zhang F."/>
            <person name="Jiang W."/>
            <person name="Ma Y."/>
            <person name="Chen M."/>
            <person name="Hao X."/>
            <person name="Li L."/>
            <person name="Tang Y."/>
            <person name="Lv G."/>
            <person name="Zhou Y."/>
            <person name="Sun X."/>
            <person name="Brodelius P.E."/>
            <person name="Rose J.K.C."/>
            <person name="Tang K."/>
        </authorList>
    </citation>
    <scope>NUCLEOTIDE SEQUENCE [LARGE SCALE GENOMIC DNA]</scope>
    <source>
        <strain evidence="5">cv. Huhao1</strain>
        <tissue evidence="4">Leaf</tissue>
    </source>
</reference>
<comment type="caution">
    <text evidence="4">The sequence shown here is derived from an EMBL/GenBank/DDBJ whole genome shotgun (WGS) entry which is preliminary data.</text>
</comment>
<sequence length="163" mass="18723">MIRWGFPPNTVTYDIRIDSYSKQGRFEDGLSHLTEMEHMNYVPTLQTITTLIHGAGISHNTTKAQKLFDEIRDRNLLPDSASLPSLHCLLPVCNPSLPLTATKCAIYDRRWPFGFVRCWFVTYNDWTCLSNSYRAVWDSSLKLKWDCMGFFIETAAGLFGIAY</sequence>
<feature type="repeat" description="PPR" evidence="3">
    <location>
        <begin position="9"/>
        <end position="43"/>
    </location>
</feature>
<dbReference type="InterPro" id="IPR002885">
    <property type="entry name" value="PPR_rpt"/>
</dbReference>
<evidence type="ECO:0000313" key="4">
    <source>
        <dbReference type="EMBL" id="PWA97920.1"/>
    </source>
</evidence>
<dbReference type="EMBL" id="PKPP01000094">
    <property type="protein sequence ID" value="PWA97920.1"/>
    <property type="molecule type" value="Genomic_DNA"/>
</dbReference>
<dbReference type="PANTHER" id="PTHR47447">
    <property type="entry name" value="OS03G0856100 PROTEIN"/>
    <property type="match status" value="1"/>
</dbReference>
<evidence type="ECO:0000313" key="5">
    <source>
        <dbReference type="Proteomes" id="UP000245207"/>
    </source>
</evidence>
<protein>
    <submittedName>
        <fullName evidence="4">Pentatricopeptide repeat-containing protein</fullName>
    </submittedName>
</protein>
<dbReference type="PANTHER" id="PTHR47447:SF28">
    <property type="entry name" value="PENTACOTRIPEPTIDE-REPEAT REGION OF PRORP DOMAIN-CONTAINING PROTEIN"/>
    <property type="match status" value="1"/>
</dbReference>
<accession>A0A2U1QIR5</accession>
<keyword evidence="2" id="KW-0677">Repeat</keyword>
<dbReference type="InterPro" id="IPR011990">
    <property type="entry name" value="TPR-like_helical_dom_sf"/>
</dbReference>
<dbReference type="NCBIfam" id="TIGR00756">
    <property type="entry name" value="PPR"/>
    <property type="match status" value="1"/>
</dbReference>
<comment type="similarity">
    <text evidence="1">Belongs to the PPR family. P subfamily.</text>
</comment>
<gene>
    <name evidence="4" type="ORF">CTI12_AA021900</name>
</gene>
<dbReference type="PROSITE" id="PS51375">
    <property type="entry name" value="PPR"/>
    <property type="match status" value="1"/>
</dbReference>
<proteinExistence type="inferred from homology"/>
<evidence type="ECO:0000256" key="1">
    <source>
        <dbReference type="ARBA" id="ARBA00007626"/>
    </source>
</evidence>
<evidence type="ECO:0000256" key="2">
    <source>
        <dbReference type="ARBA" id="ARBA00022737"/>
    </source>
</evidence>
<evidence type="ECO:0000256" key="3">
    <source>
        <dbReference type="PROSITE-ProRule" id="PRU00708"/>
    </source>
</evidence>
<dbReference type="Proteomes" id="UP000245207">
    <property type="component" value="Unassembled WGS sequence"/>
</dbReference>
<organism evidence="4 5">
    <name type="scientific">Artemisia annua</name>
    <name type="common">Sweet wormwood</name>
    <dbReference type="NCBI Taxonomy" id="35608"/>
    <lineage>
        <taxon>Eukaryota</taxon>
        <taxon>Viridiplantae</taxon>
        <taxon>Streptophyta</taxon>
        <taxon>Embryophyta</taxon>
        <taxon>Tracheophyta</taxon>
        <taxon>Spermatophyta</taxon>
        <taxon>Magnoliopsida</taxon>
        <taxon>eudicotyledons</taxon>
        <taxon>Gunneridae</taxon>
        <taxon>Pentapetalae</taxon>
        <taxon>asterids</taxon>
        <taxon>campanulids</taxon>
        <taxon>Asterales</taxon>
        <taxon>Asteraceae</taxon>
        <taxon>Asteroideae</taxon>
        <taxon>Anthemideae</taxon>
        <taxon>Artemisiinae</taxon>
        <taxon>Artemisia</taxon>
    </lineage>
</organism>